<evidence type="ECO:0000256" key="3">
    <source>
        <dbReference type="ARBA" id="ARBA00022692"/>
    </source>
</evidence>
<proteinExistence type="predicted"/>
<dbReference type="GO" id="GO:0038023">
    <property type="term" value="F:signaling receptor activity"/>
    <property type="evidence" value="ECO:0007669"/>
    <property type="project" value="TreeGrafter"/>
</dbReference>
<dbReference type="PRINTS" id="PR01537">
    <property type="entry name" value="INTRLKN1R1F"/>
</dbReference>
<keyword evidence="10" id="KW-1185">Reference proteome</keyword>
<dbReference type="GO" id="GO:0007165">
    <property type="term" value="P:signal transduction"/>
    <property type="evidence" value="ECO:0007669"/>
    <property type="project" value="InterPro"/>
</dbReference>
<evidence type="ECO:0000256" key="5">
    <source>
        <dbReference type="ARBA" id="ARBA00022989"/>
    </source>
</evidence>
<evidence type="ECO:0000256" key="6">
    <source>
        <dbReference type="ARBA" id="ARBA00023136"/>
    </source>
</evidence>
<feature type="transmembrane region" description="Helical" evidence="7">
    <location>
        <begin position="215"/>
        <end position="239"/>
    </location>
</feature>
<evidence type="ECO:0000259" key="8">
    <source>
        <dbReference type="PROSITE" id="PS50104"/>
    </source>
</evidence>
<dbReference type="SMART" id="SM00255">
    <property type="entry name" value="TIR"/>
    <property type="match status" value="1"/>
</dbReference>
<dbReference type="InterPro" id="IPR000157">
    <property type="entry name" value="TIR_dom"/>
</dbReference>
<dbReference type="EMBL" id="BPLR01014950">
    <property type="protein sequence ID" value="GIY72476.1"/>
    <property type="molecule type" value="Genomic_DNA"/>
</dbReference>
<keyword evidence="3 7" id="KW-0812">Transmembrane</keyword>
<dbReference type="InterPro" id="IPR035897">
    <property type="entry name" value="Toll_tir_struct_dom_sf"/>
</dbReference>
<dbReference type="InterPro" id="IPR032675">
    <property type="entry name" value="LRR_dom_sf"/>
</dbReference>
<dbReference type="AlphaFoldDB" id="A0AAV4VQK1"/>
<protein>
    <submittedName>
        <fullName evidence="9">Toll-like receptor Tollo</fullName>
    </submittedName>
</protein>
<dbReference type="SMART" id="SM00013">
    <property type="entry name" value="LRRNT"/>
    <property type="match status" value="1"/>
</dbReference>
<comment type="caution">
    <text evidence="9">The sequence shown here is derived from an EMBL/GenBank/DDBJ whole genome shotgun (WGS) entry which is preliminary data.</text>
</comment>
<dbReference type="Gene3D" id="3.80.10.10">
    <property type="entry name" value="Ribonuclease Inhibitor"/>
    <property type="match status" value="2"/>
</dbReference>
<feature type="domain" description="TIR" evidence="8">
    <location>
        <begin position="267"/>
        <end position="402"/>
    </location>
</feature>
<dbReference type="SUPFAM" id="SSF52058">
    <property type="entry name" value="L domain-like"/>
    <property type="match status" value="1"/>
</dbReference>
<dbReference type="Proteomes" id="UP001054945">
    <property type="component" value="Unassembled WGS sequence"/>
</dbReference>
<dbReference type="PANTHER" id="PTHR24365">
    <property type="entry name" value="TOLL-LIKE RECEPTOR"/>
    <property type="match status" value="1"/>
</dbReference>
<dbReference type="FunFam" id="3.40.50.10140:FF:000021">
    <property type="entry name" value="Toll receptor 13"/>
    <property type="match status" value="1"/>
</dbReference>
<dbReference type="Pfam" id="PF01582">
    <property type="entry name" value="TIR"/>
    <property type="match status" value="1"/>
</dbReference>
<sequence>MEWLQHMNKLDGTIQYPHVIDLNEVICKLSFKRHSPYLPLSLSKSSDFLCKYGSHCFALCHCCEFDACDCEMVCPENCTCYSDQTWNTNIVDCSSQNFTSMPSVIPMDVTDLYLDGNNIFQLTSHTLIGISSLNLKWNPRLSRVQLGHNPWICNCDYLESYHEWLRDASSLVQDLGSIQCRYNQSAGPYLVEFNISSCSNYSSITYFQAVFQTDYIAFLIIALVLVLFLLISTILICIYRREIKVWLYSKYGIRLFKKNTIPPETEKLFDAYISYHAQDETFVNQFLAPELECGAPSYRLCIRKRDLPMSGYLAEAFNEAIECSHRTIVVLSKNFVNHQWCLYEIKLAYRELQITRKHKIIVVVADDISLKGLPSDCKMCFRSAPVIRWGDRRFWEKLRYAMPNKQRQHSDPKVQYSHQTLPNSNNIKLV</sequence>
<evidence type="ECO:0000256" key="2">
    <source>
        <dbReference type="ARBA" id="ARBA00022614"/>
    </source>
</evidence>
<keyword evidence="9" id="KW-0675">Receptor</keyword>
<evidence type="ECO:0000256" key="1">
    <source>
        <dbReference type="ARBA" id="ARBA00004167"/>
    </source>
</evidence>
<reference evidence="9 10" key="1">
    <citation type="submission" date="2021-06" db="EMBL/GenBank/DDBJ databases">
        <title>Caerostris extrusa draft genome.</title>
        <authorList>
            <person name="Kono N."/>
            <person name="Arakawa K."/>
        </authorList>
    </citation>
    <scope>NUCLEOTIDE SEQUENCE [LARGE SCALE GENOMIC DNA]</scope>
</reference>
<dbReference type="Gene3D" id="3.40.50.10140">
    <property type="entry name" value="Toll/interleukin-1 receptor homology (TIR) domain"/>
    <property type="match status" value="1"/>
</dbReference>
<evidence type="ECO:0000256" key="7">
    <source>
        <dbReference type="SAM" id="Phobius"/>
    </source>
</evidence>
<keyword evidence="6 7" id="KW-0472">Membrane</keyword>
<dbReference type="GO" id="GO:0005886">
    <property type="term" value="C:plasma membrane"/>
    <property type="evidence" value="ECO:0007669"/>
    <property type="project" value="TreeGrafter"/>
</dbReference>
<keyword evidence="4" id="KW-0732">Signal</keyword>
<evidence type="ECO:0000313" key="9">
    <source>
        <dbReference type="EMBL" id="GIY72476.1"/>
    </source>
</evidence>
<dbReference type="PANTHER" id="PTHR24365:SF541">
    <property type="entry name" value="PROTEIN TOLL-RELATED"/>
    <property type="match status" value="1"/>
</dbReference>
<comment type="subcellular location">
    <subcellularLocation>
        <location evidence="1">Membrane</location>
        <topology evidence="1">Single-pass membrane protein</topology>
    </subcellularLocation>
</comment>
<dbReference type="InterPro" id="IPR000372">
    <property type="entry name" value="LRRNT"/>
</dbReference>
<evidence type="ECO:0000313" key="10">
    <source>
        <dbReference type="Proteomes" id="UP001054945"/>
    </source>
</evidence>
<evidence type="ECO:0000256" key="4">
    <source>
        <dbReference type="ARBA" id="ARBA00022729"/>
    </source>
</evidence>
<accession>A0AAV4VQK1</accession>
<keyword evidence="5 7" id="KW-1133">Transmembrane helix</keyword>
<name>A0AAV4VQK1_CAEEX</name>
<keyword evidence="2" id="KW-0433">Leucine-rich repeat</keyword>
<organism evidence="9 10">
    <name type="scientific">Caerostris extrusa</name>
    <name type="common">Bark spider</name>
    <name type="synonym">Caerostris bankana</name>
    <dbReference type="NCBI Taxonomy" id="172846"/>
    <lineage>
        <taxon>Eukaryota</taxon>
        <taxon>Metazoa</taxon>
        <taxon>Ecdysozoa</taxon>
        <taxon>Arthropoda</taxon>
        <taxon>Chelicerata</taxon>
        <taxon>Arachnida</taxon>
        <taxon>Araneae</taxon>
        <taxon>Araneomorphae</taxon>
        <taxon>Entelegynae</taxon>
        <taxon>Araneoidea</taxon>
        <taxon>Araneidae</taxon>
        <taxon>Caerostris</taxon>
    </lineage>
</organism>
<dbReference type="PROSITE" id="PS50104">
    <property type="entry name" value="TIR"/>
    <property type="match status" value="1"/>
</dbReference>
<gene>
    <name evidence="9" type="primary">Tollo</name>
    <name evidence="9" type="ORF">CEXT_712341</name>
</gene>
<dbReference type="SUPFAM" id="SSF52200">
    <property type="entry name" value="Toll/Interleukin receptor TIR domain"/>
    <property type="match status" value="1"/>
</dbReference>